<evidence type="ECO:0000259" key="1">
    <source>
        <dbReference type="Pfam" id="PF04326"/>
    </source>
</evidence>
<accession>A0ABW3GL32</accession>
<dbReference type="RefSeq" id="WP_379656629.1">
    <property type="nucleotide sequence ID" value="NZ_JBHTIV010000003.1"/>
</dbReference>
<keyword evidence="3" id="KW-1185">Reference proteome</keyword>
<evidence type="ECO:0000313" key="2">
    <source>
        <dbReference type="EMBL" id="MFD0931292.1"/>
    </source>
</evidence>
<organism evidence="2 3">
    <name type="scientific">Psychroflexus salinarum</name>
    <dbReference type="NCBI Taxonomy" id="546024"/>
    <lineage>
        <taxon>Bacteria</taxon>
        <taxon>Pseudomonadati</taxon>
        <taxon>Bacteroidota</taxon>
        <taxon>Flavobacteriia</taxon>
        <taxon>Flavobacteriales</taxon>
        <taxon>Flavobacteriaceae</taxon>
        <taxon>Psychroflexus</taxon>
    </lineage>
</organism>
<proteinExistence type="predicted"/>
<comment type="caution">
    <text evidence="2">The sequence shown here is derived from an EMBL/GenBank/DDBJ whole genome shotgun (WGS) entry which is preliminary data.</text>
</comment>
<dbReference type="Pfam" id="PF04326">
    <property type="entry name" value="SLFN_AlbA_2"/>
    <property type="match status" value="1"/>
</dbReference>
<protein>
    <submittedName>
        <fullName evidence="2">Helix-turn-helix domain-containing protein</fullName>
    </submittedName>
</protein>
<name>A0ABW3GL32_9FLAO</name>
<sequence length="341" mass="38679">MTKFAIKYFGKELDELNISDIEGFFLEEKEESDNIEFKSFHPKLSVVKKDTDSVIRGICALLNSNGGLLIWGAPHGIKEKETVIFKGELSPVNKKFDKDSLISKISDSITPLPVDVNVKTLKKDKGYVYVFEIQKSNYSPHQFKNTYFARLDGQTKPAPHYLIEALFNRVSYPNIEGYLNFNKFGSNGEHQFIDISIILVNFSKLINEYNVTARLICPQAVFKGGHGSLPQNYVMAGSEYTNQGNIKTLHYGAPHEDHQRLVFNLEKLGDEHNYEMDFILQFGGKKSPLKTSMYKLSFSGSIPTTNLATLIIQKEENILASDKEKQVGSNKENLLKHLLKR</sequence>
<dbReference type="InterPro" id="IPR007421">
    <property type="entry name" value="Schlafen_AlbA_2_dom"/>
</dbReference>
<reference evidence="3" key="1">
    <citation type="journal article" date="2019" name="Int. J. Syst. Evol. Microbiol.">
        <title>The Global Catalogue of Microorganisms (GCM) 10K type strain sequencing project: providing services to taxonomists for standard genome sequencing and annotation.</title>
        <authorList>
            <consortium name="The Broad Institute Genomics Platform"/>
            <consortium name="The Broad Institute Genome Sequencing Center for Infectious Disease"/>
            <person name="Wu L."/>
            <person name="Ma J."/>
        </authorList>
    </citation>
    <scope>NUCLEOTIDE SEQUENCE [LARGE SCALE GENOMIC DNA]</scope>
    <source>
        <strain evidence="3">CCUG 56752</strain>
    </source>
</reference>
<feature type="domain" description="Schlafen AlbA-2" evidence="1">
    <location>
        <begin position="31"/>
        <end position="158"/>
    </location>
</feature>
<dbReference type="EMBL" id="JBHTIV010000003">
    <property type="protein sequence ID" value="MFD0931292.1"/>
    <property type="molecule type" value="Genomic_DNA"/>
</dbReference>
<gene>
    <name evidence="2" type="ORF">ACFQ0R_01640</name>
</gene>
<dbReference type="InterPro" id="IPR038461">
    <property type="entry name" value="Schlafen_AlbA_2_dom_sf"/>
</dbReference>
<evidence type="ECO:0000313" key="3">
    <source>
        <dbReference type="Proteomes" id="UP001597049"/>
    </source>
</evidence>
<dbReference type="Proteomes" id="UP001597049">
    <property type="component" value="Unassembled WGS sequence"/>
</dbReference>
<dbReference type="Gene3D" id="3.30.950.30">
    <property type="entry name" value="Schlafen, AAA domain"/>
    <property type="match status" value="1"/>
</dbReference>